<dbReference type="InterPro" id="IPR042171">
    <property type="entry name" value="Acyl-CoA_hotdog"/>
</dbReference>
<feature type="domain" description="Acyl-CoA thioesterase-like N-terminal HotDog" evidence="1">
    <location>
        <begin position="33"/>
        <end position="108"/>
    </location>
</feature>
<dbReference type="EMBL" id="BOOA01000080">
    <property type="protein sequence ID" value="GIH28407.1"/>
    <property type="molecule type" value="Genomic_DNA"/>
</dbReference>
<dbReference type="AlphaFoldDB" id="A0A919QLK1"/>
<dbReference type="Proteomes" id="UP000640052">
    <property type="component" value="Unassembled WGS sequence"/>
</dbReference>
<proteinExistence type="predicted"/>
<dbReference type="Pfam" id="PF13622">
    <property type="entry name" value="4HBT_3"/>
    <property type="match status" value="1"/>
</dbReference>
<dbReference type="RefSeq" id="WP_204045022.1">
    <property type="nucleotide sequence ID" value="NZ_BOOA01000080.1"/>
</dbReference>
<protein>
    <recommendedName>
        <fullName evidence="1">Acyl-CoA thioesterase-like N-terminal HotDog domain-containing protein</fullName>
    </recommendedName>
</protein>
<evidence type="ECO:0000313" key="2">
    <source>
        <dbReference type="EMBL" id="GIH28407.1"/>
    </source>
</evidence>
<organism evidence="2 3">
    <name type="scientific">Acrocarpospora phusangensis</name>
    <dbReference type="NCBI Taxonomy" id="1070424"/>
    <lineage>
        <taxon>Bacteria</taxon>
        <taxon>Bacillati</taxon>
        <taxon>Actinomycetota</taxon>
        <taxon>Actinomycetes</taxon>
        <taxon>Streptosporangiales</taxon>
        <taxon>Streptosporangiaceae</taxon>
        <taxon>Acrocarpospora</taxon>
    </lineage>
</organism>
<dbReference type="Gene3D" id="2.40.160.210">
    <property type="entry name" value="Acyl-CoA thioesterase, double hotdog domain"/>
    <property type="match status" value="1"/>
</dbReference>
<name>A0A919QLK1_9ACTN</name>
<reference evidence="2" key="1">
    <citation type="submission" date="2021-01" db="EMBL/GenBank/DDBJ databases">
        <title>Whole genome shotgun sequence of Acrocarpospora phusangensis NBRC 108782.</title>
        <authorList>
            <person name="Komaki H."/>
            <person name="Tamura T."/>
        </authorList>
    </citation>
    <scope>NUCLEOTIDE SEQUENCE</scope>
    <source>
        <strain evidence="2">NBRC 108782</strain>
    </source>
</reference>
<evidence type="ECO:0000313" key="3">
    <source>
        <dbReference type="Proteomes" id="UP000640052"/>
    </source>
</evidence>
<keyword evidence="3" id="KW-1185">Reference proteome</keyword>
<sequence>MAHVWDTVFGPVKLTRDGETCRADVDGDISFRGVVFGGWTASLAALAAADGLDGQVLSALHVVFTGQVRPGALHFDVEKLRSGGSMAARRVTAHQEGEPVAAVQAWFTRPELFPAAVEPQAPPPSRHWDDCPSLDWFWPDAPFLRHIDERGIDYPTSLATFQNGPPHVEIWARPADHDLPLEPLSRQLLDVILFDAHLLDSAYRATTLDGLHMVSLDLCVTWAATPPQGWLHVTTDALVGPSLVATTGTLADRHGSRYAVATSQGRAYVPRS</sequence>
<evidence type="ECO:0000259" key="1">
    <source>
        <dbReference type="Pfam" id="PF13622"/>
    </source>
</evidence>
<dbReference type="InterPro" id="IPR029069">
    <property type="entry name" value="HotDog_dom_sf"/>
</dbReference>
<gene>
    <name evidence="2" type="ORF">Aph01nite_67170</name>
</gene>
<comment type="caution">
    <text evidence="2">The sequence shown here is derived from an EMBL/GenBank/DDBJ whole genome shotgun (WGS) entry which is preliminary data.</text>
</comment>
<accession>A0A919QLK1</accession>
<dbReference type="InterPro" id="IPR049449">
    <property type="entry name" value="TesB_ACOT8-like_N"/>
</dbReference>
<dbReference type="SUPFAM" id="SSF54637">
    <property type="entry name" value="Thioesterase/thiol ester dehydrase-isomerase"/>
    <property type="match status" value="2"/>
</dbReference>